<protein>
    <submittedName>
        <fullName evidence="5">Transcriptional regulator</fullName>
    </submittedName>
</protein>
<dbReference type="EMBL" id="QJRY01000003">
    <property type="protein sequence ID" value="PYB74010.1"/>
    <property type="molecule type" value="Genomic_DNA"/>
</dbReference>
<feature type="domain" description="HTH arsR-type" evidence="4">
    <location>
        <begin position="12"/>
        <end position="108"/>
    </location>
</feature>
<gene>
    <name evidence="5" type="ORF">DMY87_09860</name>
</gene>
<evidence type="ECO:0000313" key="5">
    <source>
        <dbReference type="EMBL" id="PYB74010.1"/>
    </source>
</evidence>
<dbReference type="Proteomes" id="UP000247536">
    <property type="component" value="Unassembled WGS sequence"/>
</dbReference>
<comment type="caution">
    <text evidence="5">The sequence shown here is derived from an EMBL/GenBank/DDBJ whole genome shotgun (WGS) entry which is preliminary data.</text>
</comment>
<dbReference type="RefSeq" id="WP_110791144.1">
    <property type="nucleotide sequence ID" value="NZ_QJRY01000003.1"/>
</dbReference>
<evidence type="ECO:0000313" key="6">
    <source>
        <dbReference type="Proteomes" id="UP000247536"/>
    </source>
</evidence>
<dbReference type="Pfam" id="PF01022">
    <property type="entry name" value="HTH_5"/>
    <property type="match status" value="1"/>
</dbReference>
<dbReference type="InterPro" id="IPR001845">
    <property type="entry name" value="HTH_ArsR_DNA-bd_dom"/>
</dbReference>
<keyword evidence="1" id="KW-0805">Transcription regulation</keyword>
<dbReference type="InterPro" id="IPR036388">
    <property type="entry name" value="WH-like_DNA-bd_sf"/>
</dbReference>
<evidence type="ECO:0000256" key="3">
    <source>
        <dbReference type="ARBA" id="ARBA00023163"/>
    </source>
</evidence>
<dbReference type="SMART" id="SM00418">
    <property type="entry name" value="HTH_ARSR"/>
    <property type="match status" value="1"/>
</dbReference>
<reference evidence="5 6" key="1">
    <citation type="submission" date="2018-06" db="EMBL/GenBank/DDBJ databases">
        <title>Rhizobium wuzhouense sp. nov., isolated from roots of Oryza officinalis.</title>
        <authorList>
            <person name="Yuan T."/>
        </authorList>
    </citation>
    <scope>NUCLEOTIDE SEQUENCE [LARGE SCALE GENOMIC DNA]</scope>
    <source>
        <strain evidence="5 6">W44</strain>
    </source>
</reference>
<dbReference type="InterPro" id="IPR036390">
    <property type="entry name" value="WH_DNA-bd_sf"/>
</dbReference>
<evidence type="ECO:0000256" key="1">
    <source>
        <dbReference type="ARBA" id="ARBA00023015"/>
    </source>
</evidence>
<dbReference type="CDD" id="cd00090">
    <property type="entry name" value="HTH_ARSR"/>
    <property type="match status" value="1"/>
</dbReference>
<dbReference type="InterPro" id="IPR011991">
    <property type="entry name" value="ArsR-like_HTH"/>
</dbReference>
<keyword evidence="6" id="KW-1185">Reference proteome</keyword>
<dbReference type="InterPro" id="IPR051011">
    <property type="entry name" value="Metal_resp_trans_reg"/>
</dbReference>
<dbReference type="PANTHER" id="PTHR43132">
    <property type="entry name" value="ARSENICAL RESISTANCE OPERON REPRESSOR ARSR-RELATED"/>
    <property type="match status" value="1"/>
</dbReference>
<sequence length="123" mass="13646">MTETPPLTPQDLDDFLSKARAASALLKALSHETRLLMLCILCQGEKTVGEIEQFLGIQQAVVSQQLARLRSDEVVQTRRSGRQIYYRIADPQLAELISVLYKMYCGPKPEAEGEAEAIAEPLA</sequence>
<name>A0ABX5NU47_9HYPH</name>
<dbReference type="SUPFAM" id="SSF46785">
    <property type="entry name" value="Winged helix' DNA-binding domain"/>
    <property type="match status" value="1"/>
</dbReference>
<evidence type="ECO:0000259" key="4">
    <source>
        <dbReference type="PROSITE" id="PS50987"/>
    </source>
</evidence>
<accession>A0ABX5NU47</accession>
<dbReference type="PROSITE" id="PS50987">
    <property type="entry name" value="HTH_ARSR_2"/>
    <property type="match status" value="1"/>
</dbReference>
<dbReference type="NCBIfam" id="NF033788">
    <property type="entry name" value="HTH_metalloreg"/>
    <property type="match status" value="1"/>
</dbReference>
<dbReference type="PANTHER" id="PTHR43132:SF2">
    <property type="entry name" value="ARSENICAL RESISTANCE OPERON REPRESSOR ARSR-RELATED"/>
    <property type="match status" value="1"/>
</dbReference>
<dbReference type="Gene3D" id="1.10.10.10">
    <property type="entry name" value="Winged helix-like DNA-binding domain superfamily/Winged helix DNA-binding domain"/>
    <property type="match status" value="1"/>
</dbReference>
<proteinExistence type="predicted"/>
<dbReference type="PRINTS" id="PR00778">
    <property type="entry name" value="HTHARSR"/>
</dbReference>
<keyword evidence="3" id="KW-0804">Transcription</keyword>
<keyword evidence="2" id="KW-0238">DNA-binding</keyword>
<evidence type="ECO:0000256" key="2">
    <source>
        <dbReference type="ARBA" id="ARBA00023125"/>
    </source>
</evidence>
<organism evidence="5 6">
    <name type="scientific">Rhizobium wuzhouense</name>
    <dbReference type="NCBI Taxonomy" id="1986026"/>
    <lineage>
        <taxon>Bacteria</taxon>
        <taxon>Pseudomonadati</taxon>
        <taxon>Pseudomonadota</taxon>
        <taxon>Alphaproteobacteria</taxon>
        <taxon>Hyphomicrobiales</taxon>
        <taxon>Rhizobiaceae</taxon>
        <taxon>Rhizobium/Agrobacterium group</taxon>
        <taxon>Rhizobium</taxon>
    </lineage>
</organism>